<dbReference type="InterPro" id="IPR015424">
    <property type="entry name" value="PyrdxlP-dep_Trfase"/>
</dbReference>
<sequence>MMARWGRVASRRFSSTSSPPPSAGYQAMGSFHTPSVEDIFLDTTPRPLPFHASAVPPMAPFGHYMKAAFFLDPRWTFLNHGAFGSTLRVAMHTAQLWRDYAEEQPLKFIDRELFFYLVDSIKALAAYMHVEPLDLVLVPNATTGLNVVIHGMTSTMQRGDSIYCLDVAYGAVKKLLHQVCTEQDLHLASEVLPYAISHDDDLILELVERTLPASCKLVVIDHVTSNTATVMPVKRIVELCRARGIPVLVDGAHGLLNLDLNVGDIGADFYVGNCHKWLCSTKGAAFLHVGPAYQHLMRPRTQSHGMEQGFQASFLWTGLQDYSALLTLPQLLTYWNQGDDKGARVRQYLHETVDEAARALSHCWHLPEVEVPLHKRCAMRLVLLPATVFGLPKGSQKTSTDAKYVQDRLHREFHVEVPVKCIEGALYLRLSAHVYNSPEEYEYLSHVIHT</sequence>
<proteinExistence type="predicted"/>
<evidence type="ECO:0000313" key="6">
    <source>
        <dbReference type="Proteomes" id="UP000332933"/>
    </source>
</evidence>
<dbReference type="PANTHER" id="PTHR43092:SF2">
    <property type="entry name" value="HERCYNYLCYSTEINE SULFOXIDE LYASE"/>
    <property type="match status" value="1"/>
</dbReference>
<organism evidence="5 6">
    <name type="scientific">Aphanomyces stellatus</name>
    <dbReference type="NCBI Taxonomy" id="120398"/>
    <lineage>
        <taxon>Eukaryota</taxon>
        <taxon>Sar</taxon>
        <taxon>Stramenopiles</taxon>
        <taxon>Oomycota</taxon>
        <taxon>Saprolegniomycetes</taxon>
        <taxon>Saprolegniales</taxon>
        <taxon>Verrucalvaceae</taxon>
        <taxon>Aphanomyces</taxon>
    </lineage>
</organism>
<dbReference type="PANTHER" id="PTHR43092">
    <property type="entry name" value="L-CYSTEINE DESULFHYDRASE"/>
    <property type="match status" value="1"/>
</dbReference>
<dbReference type="EMBL" id="CAADRA010005211">
    <property type="protein sequence ID" value="VFT87068.1"/>
    <property type="molecule type" value="Genomic_DNA"/>
</dbReference>
<dbReference type="InterPro" id="IPR000192">
    <property type="entry name" value="Aminotrans_V_dom"/>
</dbReference>
<dbReference type="SUPFAM" id="SSF53383">
    <property type="entry name" value="PLP-dependent transferases"/>
    <property type="match status" value="1"/>
</dbReference>
<dbReference type="InterPro" id="IPR015422">
    <property type="entry name" value="PyrdxlP-dep_Trfase_small"/>
</dbReference>
<dbReference type="Gene3D" id="3.90.1150.10">
    <property type="entry name" value="Aspartate Aminotransferase, domain 1"/>
    <property type="match status" value="1"/>
</dbReference>
<dbReference type="InterPro" id="IPR015421">
    <property type="entry name" value="PyrdxlP-dep_Trfase_major"/>
</dbReference>
<evidence type="ECO:0000259" key="3">
    <source>
        <dbReference type="Pfam" id="PF00266"/>
    </source>
</evidence>
<dbReference type="AlphaFoldDB" id="A0A485KQ95"/>
<evidence type="ECO:0000256" key="2">
    <source>
        <dbReference type="SAM" id="MobiDB-lite"/>
    </source>
</evidence>
<dbReference type="Gene3D" id="3.40.640.10">
    <property type="entry name" value="Type I PLP-dependent aspartate aminotransferase-like (Major domain)"/>
    <property type="match status" value="1"/>
</dbReference>
<feature type="region of interest" description="Disordered" evidence="2">
    <location>
        <begin position="1"/>
        <end position="24"/>
    </location>
</feature>
<evidence type="ECO:0000313" key="5">
    <source>
        <dbReference type="EMBL" id="VFT87068.1"/>
    </source>
</evidence>
<dbReference type="Pfam" id="PF00266">
    <property type="entry name" value="Aminotran_5"/>
    <property type="match status" value="1"/>
</dbReference>
<feature type="domain" description="Aminotransferase class V" evidence="3">
    <location>
        <begin position="125"/>
        <end position="303"/>
    </location>
</feature>
<reference evidence="4" key="2">
    <citation type="submission" date="2019-06" db="EMBL/GenBank/DDBJ databases">
        <title>Genomics analysis of Aphanomyces spp. identifies a new class of oomycete effector associated with host adaptation.</title>
        <authorList>
            <person name="Gaulin E."/>
        </authorList>
    </citation>
    <scope>NUCLEOTIDE SEQUENCE</scope>
    <source>
        <strain evidence="4">CBS 578.67</strain>
    </source>
</reference>
<reference evidence="5 6" key="1">
    <citation type="submission" date="2019-03" db="EMBL/GenBank/DDBJ databases">
        <authorList>
            <person name="Gaulin E."/>
            <person name="Dumas B."/>
        </authorList>
    </citation>
    <scope>NUCLEOTIDE SEQUENCE [LARGE SCALE GENOMIC DNA]</scope>
    <source>
        <strain evidence="5">CBS 568.67</strain>
    </source>
</reference>
<name>A0A485KQ95_9STRA</name>
<keyword evidence="1" id="KW-0663">Pyridoxal phosphate</keyword>
<dbReference type="OrthoDB" id="5978656at2759"/>
<evidence type="ECO:0000256" key="1">
    <source>
        <dbReference type="ARBA" id="ARBA00022898"/>
    </source>
</evidence>
<dbReference type="EMBL" id="VJMH01005190">
    <property type="protein sequence ID" value="KAF0699227.1"/>
    <property type="molecule type" value="Genomic_DNA"/>
</dbReference>
<accession>A0A485KQ95</accession>
<dbReference type="Proteomes" id="UP000332933">
    <property type="component" value="Unassembled WGS sequence"/>
</dbReference>
<keyword evidence="6" id="KW-1185">Reference proteome</keyword>
<gene>
    <name evidence="5" type="primary">Aste57867_10192</name>
    <name evidence="4" type="ORF">As57867_010153</name>
    <name evidence="5" type="ORF">ASTE57867_10192</name>
</gene>
<evidence type="ECO:0000313" key="4">
    <source>
        <dbReference type="EMBL" id="KAF0699227.1"/>
    </source>
</evidence>
<protein>
    <submittedName>
        <fullName evidence="5">Aste57867_10192 protein</fullName>
    </submittedName>
</protein>